<accession>A0A4R4WJN6</accession>
<organism evidence="3 4">
    <name type="scientific">Nonomuraea diastatica</name>
    <dbReference type="NCBI Taxonomy" id="1848329"/>
    <lineage>
        <taxon>Bacteria</taxon>
        <taxon>Bacillati</taxon>
        <taxon>Actinomycetota</taxon>
        <taxon>Actinomycetes</taxon>
        <taxon>Streptosporangiales</taxon>
        <taxon>Streptosporangiaceae</taxon>
        <taxon>Nonomuraea</taxon>
    </lineage>
</organism>
<reference evidence="3 4" key="1">
    <citation type="submission" date="2019-03" db="EMBL/GenBank/DDBJ databases">
        <title>Draft genome sequences of novel Actinobacteria.</title>
        <authorList>
            <person name="Sahin N."/>
            <person name="Ay H."/>
            <person name="Saygin H."/>
        </authorList>
    </citation>
    <scope>NUCLEOTIDE SEQUENCE [LARGE SCALE GENOMIC DNA]</scope>
    <source>
        <strain evidence="3 4">KC712</strain>
    </source>
</reference>
<dbReference type="EMBL" id="SMKP01000100">
    <property type="protein sequence ID" value="TDD16684.1"/>
    <property type="molecule type" value="Genomic_DNA"/>
</dbReference>
<dbReference type="AlphaFoldDB" id="A0A4R4WJN6"/>
<keyword evidence="4" id="KW-1185">Reference proteome</keyword>
<protein>
    <submittedName>
        <fullName evidence="3">XRE family transcriptional regulator</fullName>
    </submittedName>
</protein>
<dbReference type="Proteomes" id="UP000294543">
    <property type="component" value="Unassembled WGS sequence"/>
</dbReference>
<evidence type="ECO:0000313" key="4">
    <source>
        <dbReference type="Proteomes" id="UP000294543"/>
    </source>
</evidence>
<dbReference type="GO" id="GO:0003677">
    <property type="term" value="F:DNA binding"/>
    <property type="evidence" value="ECO:0007669"/>
    <property type="project" value="InterPro"/>
</dbReference>
<proteinExistence type="predicted"/>
<evidence type="ECO:0000259" key="2">
    <source>
        <dbReference type="PROSITE" id="PS50943"/>
    </source>
</evidence>
<dbReference type="Pfam" id="PF13560">
    <property type="entry name" value="HTH_31"/>
    <property type="match status" value="1"/>
</dbReference>
<dbReference type="Gene3D" id="1.10.260.40">
    <property type="entry name" value="lambda repressor-like DNA-binding domains"/>
    <property type="match status" value="1"/>
</dbReference>
<feature type="compositionally biased region" description="Basic and acidic residues" evidence="1">
    <location>
        <begin position="15"/>
        <end position="27"/>
    </location>
</feature>
<dbReference type="CDD" id="cd00093">
    <property type="entry name" value="HTH_XRE"/>
    <property type="match status" value="1"/>
</dbReference>
<dbReference type="SUPFAM" id="SSF47413">
    <property type="entry name" value="lambda repressor-like DNA-binding domains"/>
    <property type="match status" value="1"/>
</dbReference>
<comment type="caution">
    <text evidence="3">The sequence shown here is derived from an EMBL/GenBank/DDBJ whole genome shotgun (WGS) entry which is preliminary data.</text>
</comment>
<gene>
    <name evidence="3" type="ORF">E1294_30345</name>
</gene>
<sequence>MANGLDPRRTPVQRFGKELARTRRDHGPTQVALGRRLGCSSSLVAHIEKGDRTPKPDLAAACDQAFGTGDRFSRLCRSITSPSGPGWYLRWTDEIEPCPRAQELGPAPDPRLAPDGGLRAGGLPGRSIWPEPPPRRWRTASARACAAN</sequence>
<name>A0A4R4WJN6_9ACTN</name>
<feature type="region of interest" description="Disordered" evidence="1">
    <location>
        <begin position="99"/>
        <end position="148"/>
    </location>
</feature>
<dbReference type="SMART" id="SM00530">
    <property type="entry name" value="HTH_XRE"/>
    <property type="match status" value="1"/>
</dbReference>
<dbReference type="InterPro" id="IPR010982">
    <property type="entry name" value="Lambda_DNA-bd_dom_sf"/>
</dbReference>
<dbReference type="InterPro" id="IPR001387">
    <property type="entry name" value="Cro/C1-type_HTH"/>
</dbReference>
<dbReference type="PROSITE" id="PS50943">
    <property type="entry name" value="HTH_CROC1"/>
    <property type="match status" value="1"/>
</dbReference>
<dbReference type="OrthoDB" id="3466567at2"/>
<evidence type="ECO:0000313" key="3">
    <source>
        <dbReference type="EMBL" id="TDD16684.1"/>
    </source>
</evidence>
<feature type="domain" description="HTH cro/C1-type" evidence="2">
    <location>
        <begin position="19"/>
        <end position="72"/>
    </location>
</feature>
<evidence type="ECO:0000256" key="1">
    <source>
        <dbReference type="SAM" id="MobiDB-lite"/>
    </source>
</evidence>
<feature type="region of interest" description="Disordered" evidence="1">
    <location>
        <begin position="1"/>
        <end position="30"/>
    </location>
</feature>